<dbReference type="PROSITE" id="PS50011">
    <property type="entry name" value="PROTEIN_KINASE_DOM"/>
    <property type="match status" value="1"/>
</dbReference>
<dbReference type="Pfam" id="PF00069">
    <property type="entry name" value="Pkinase"/>
    <property type="match status" value="1"/>
</dbReference>
<keyword evidence="7 10" id="KW-0067">ATP-binding</keyword>
<dbReference type="InterPro" id="IPR017441">
    <property type="entry name" value="Protein_kinase_ATP_BS"/>
</dbReference>
<evidence type="ECO:0000259" key="12">
    <source>
        <dbReference type="PROSITE" id="PS50011"/>
    </source>
</evidence>
<dbReference type="GO" id="GO:0004693">
    <property type="term" value="F:cyclin-dependent protein serine/threonine kinase activity"/>
    <property type="evidence" value="ECO:0007669"/>
    <property type="project" value="UniProtKB-EC"/>
</dbReference>
<accession>A0A0D2X1F9</accession>
<dbReference type="PROSITE" id="PS00108">
    <property type="entry name" value="PROTEIN_KINASE_ST"/>
    <property type="match status" value="1"/>
</dbReference>
<dbReference type="FunFam" id="3.30.200.20:FF:000375">
    <property type="entry name" value="Cell division related protein kinase 2"/>
    <property type="match status" value="1"/>
</dbReference>
<dbReference type="PROSITE" id="PS00107">
    <property type="entry name" value="PROTEIN_KINASE_ATP"/>
    <property type="match status" value="1"/>
</dbReference>
<feature type="region of interest" description="Disordered" evidence="11">
    <location>
        <begin position="120"/>
        <end position="240"/>
    </location>
</feature>
<evidence type="ECO:0000256" key="5">
    <source>
        <dbReference type="ARBA" id="ARBA00022741"/>
    </source>
</evidence>
<evidence type="ECO:0000256" key="1">
    <source>
        <dbReference type="ARBA" id="ARBA00006485"/>
    </source>
</evidence>
<gene>
    <name evidence="13" type="ORF">CAOG_001997</name>
</gene>
<feature type="compositionally biased region" description="Low complexity" evidence="11">
    <location>
        <begin position="122"/>
        <end position="149"/>
    </location>
</feature>
<dbReference type="InterPro" id="IPR011009">
    <property type="entry name" value="Kinase-like_dom_sf"/>
</dbReference>
<dbReference type="STRING" id="595528.A0A0D2X1F9"/>
<evidence type="ECO:0000313" key="14">
    <source>
        <dbReference type="Proteomes" id="UP000008743"/>
    </source>
</evidence>
<evidence type="ECO:0000256" key="7">
    <source>
        <dbReference type="ARBA" id="ARBA00022840"/>
    </source>
</evidence>
<dbReference type="GO" id="GO:0005737">
    <property type="term" value="C:cytoplasm"/>
    <property type="evidence" value="ECO:0007669"/>
    <property type="project" value="TreeGrafter"/>
</dbReference>
<keyword evidence="4" id="KW-0808">Transferase</keyword>
<dbReference type="FunFam" id="1.10.510.10:FF:000611">
    <property type="entry name" value="CMGC family protein kinase"/>
    <property type="match status" value="1"/>
</dbReference>
<sequence length="608" mass="66016">MATTATSTAAPPPTQQPPVTTTTTTTTTTVTTTAAAAGISIHIALDEAASSSAASFSSSGLGSNKPKKSFERDRSGSLLNKLVRRLSLKRHGDSEPSSPTHARTGFDFESDSLAVAYGAGGSADSNSNEDIASAASSSSSSSVSSASSSYDPSTTQSVPDSPKRTSVASKLVRSFSSKEKDPNKKSMRKSSSSTTSRFLNGGEEPRKGKSPRKDAHQPSALSNESLAPAQPATETAVKAQRRLSLPLSLTKEGAAEASERAASPTQDQAFGQVFSYKKLEKLGEGTYAIVYKGMSCITGDYVALKEIKLEQEEGYPCTALREVTLLKELKHANVVTLHDVIPAESSLTLVFEYVPMDLKNCMDKSLGFLDLFNIKLYMFQLLRGLAFCHRKKILHRDLKPQNLLIHHNGELKLCDFGLARAKGVPIKTFTNEVVTLWYRPPDVLMGSTDYTSSIDVWSAGCIFAEMVGGRPLFPAANPTEELLLIFKTRGTPNPQSFPNIEKLPGYSTSFPQYPVQPLSSFAPRLSADGLDLLEKMLQLDPSKRVTCEEAMRHGYFADLPREVLTLVDNKSIFTIPSIKMKGHVYRRSSMPSSKLNRNRSKSVYNPQE</sequence>
<dbReference type="Proteomes" id="UP000008743">
    <property type="component" value="Unassembled WGS sequence"/>
</dbReference>
<dbReference type="eggNOG" id="KOG0594">
    <property type="taxonomic scope" value="Eukaryota"/>
</dbReference>
<evidence type="ECO:0000313" key="13">
    <source>
        <dbReference type="EMBL" id="KJE90739.1"/>
    </source>
</evidence>
<name>A0A0D2X1F9_CAPO3</name>
<feature type="binding site" evidence="10">
    <location>
        <position position="305"/>
    </location>
    <ligand>
        <name>ATP</name>
        <dbReference type="ChEBI" id="CHEBI:30616"/>
    </ligand>
</feature>
<organism evidence="13 14">
    <name type="scientific">Capsaspora owczarzaki (strain ATCC 30864)</name>
    <dbReference type="NCBI Taxonomy" id="595528"/>
    <lineage>
        <taxon>Eukaryota</taxon>
        <taxon>Filasterea</taxon>
        <taxon>Capsaspora</taxon>
    </lineage>
</organism>
<dbReference type="Gene3D" id="1.10.510.10">
    <property type="entry name" value="Transferase(Phosphotransferase) domain 1"/>
    <property type="match status" value="1"/>
</dbReference>
<reference evidence="14" key="1">
    <citation type="submission" date="2011-02" db="EMBL/GenBank/DDBJ databases">
        <title>The Genome Sequence of Capsaspora owczarzaki ATCC 30864.</title>
        <authorList>
            <person name="Russ C."/>
            <person name="Cuomo C."/>
            <person name="Burger G."/>
            <person name="Gray M.W."/>
            <person name="Holland P.W.H."/>
            <person name="King N."/>
            <person name="Lang F.B.F."/>
            <person name="Roger A.J."/>
            <person name="Ruiz-Trillo I."/>
            <person name="Young S.K."/>
            <person name="Zeng Q."/>
            <person name="Gargeya S."/>
            <person name="Alvarado L."/>
            <person name="Berlin A."/>
            <person name="Chapman S.B."/>
            <person name="Chen Z."/>
            <person name="Freedman E."/>
            <person name="Gellesch M."/>
            <person name="Goldberg J."/>
            <person name="Griggs A."/>
            <person name="Gujja S."/>
            <person name="Heilman E."/>
            <person name="Heiman D."/>
            <person name="Howarth C."/>
            <person name="Mehta T."/>
            <person name="Neiman D."/>
            <person name="Pearson M."/>
            <person name="Roberts A."/>
            <person name="Saif S."/>
            <person name="Shea T."/>
            <person name="Shenoy N."/>
            <person name="Sisk P."/>
            <person name="Stolte C."/>
            <person name="Sykes S."/>
            <person name="White J."/>
            <person name="Yandava C."/>
            <person name="Haas B."/>
            <person name="Nusbaum C."/>
            <person name="Birren B."/>
        </authorList>
    </citation>
    <scope>NUCLEOTIDE SEQUENCE</scope>
    <source>
        <strain evidence="14">ATCC 30864</strain>
    </source>
</reference>
<feature type="compositionally biased region" description="Polar residues" evidence="11">
    <location>
        <begin position="150"/>
        <end position="168"/>
    </location>
</feature>
<dbReference type="GO" id="GO:0005634">
    <property type="term" value="C:nucleus"/>
    <property type="evidence" value="ECO:0007669"/>
    <property type="project" value="TreeGrafter"/>
</dbReference>
<feature type="compositionally biased region" description="Polar residues" evidence="11">
    <location>
        <begin position="589"/>
        <end position="608"/>
    </location>
</feature>
<evidence type="ECO:0000256" key="2">
    <source>
        <dbReference type="ARBA" id="ARBA00012425"/>
    </source>
</evidence>
<evidence type="ECO:0000256" key="9">
    <source>
        <dbReference type="ARBA" id="ARBA00048367"/>
    </source>
</evidence>
<keyword evidence="3" id="KW-0723">Serine/threonine-protein kinase</keyword>
<dbReference type="OrthoDB" id="1732493at2759"/>
<feature type="compositionally biased region" description="Low complexity" evidence="11">
    <location>
        <begin position="17"/>
        <end position="27"/>
    </location>
</feature>
<comment type="similarity">
    <text evidence="1">Belongs to the protein kinase superfamily. CMGC Ser/Thr protein kinase family. CDC2/CDKX subfamily.</text>
</comment>
<dbReference type="InterPro" id="IPR000719">
    <property type="entry name" value="Prot_kinase_dom"/>
</dbReference>
<protein>
    <recommendedName>
        <fullName evidence="2">cyclin-dependent kinase</fullName>
        <ecNumber evidence="2">2.7.11.22</ecNumber>
    </recommendedName>
</protein>
<comment type="catalytic activity">
    <reaction evidence="8">
        <text>L-threonyl-[protein] + ATP = O-phospho-L-threonyl-[protein] + ADP + H(+)</text>
        <dbReference type="Rhea" id="RHEA:46608"/>
        <dbReference type="Rhea" id="RHEA-COMP:11060"/>
        <dbReference type="Rhea" id="RHEA-COMP:11605"/>
        <dbReference type="ChEBI" id="CHEBI:15378"/>
        <dbReference type="ChEBI" id="CHEBI:30013"/>
        <dbReference type="ChEBI" id="CHEBI:30616"/>
        <dbReference type="ChEBI" id="CHEBI:61977"/>
        <dbReference type="ChEBI" id="CHEBI:456216"/>
        <dbReference type="EC" id="2.7.11.22"/>
    </reaction>
</comment>
<proteinExistence type="inferred from homology"/>
<dbReference type="PANTHER" id="PTHR24056:SF246">
    <property type="entry name" value="ECDYSONE-INDUCED PROTEIN 63E, ISOFORM N"/>
    <property type="match status" value="1"/>
</dbReference>
<dbReference type="PANTHER" id="PTHR24056">
    <property type="entry name" value="CELL DIVISION PROTEIN KINASE"/>
    <property type="match status" value="1"/>
</dbReference>
<evidence type="ECO:0000256" key="3">
    <source>
        <dbReference type="ARBA" id="ARBA00022527"/>
    </source>
</evidence>
<dbReference type="PhylomeDB" id="A0A0D2X1F9"/>
<keyword evidence="5 10" id="KW-0547">Nucleotide-binding</keyword>
<feature type="region of interest" description="Disordered" evidence="11">
    <location>
        <begin position="586"/>
        <end position="608"/>
    </location>
</feature>
<feature type="compositionally biased region" description="Basic and acidic residues" evidence="11">
    <location>
        <begin position="203"/>
        <end position="216"/>
    </location>
</feature>
<dbReference type="SUPFAM" id="SSF56112">
    <property type="entry name" value="Protein kinase-like (PK-like)"/>
    <property type="match status" value="1"/>
</dbReference>
<dbReference type="Gene3D" id="3.30.200.20">
    <property type="entry name" value="Phosphorylase Kinase, domain 1"/>
    <property type="match status" value="1"/>
</dbReference>
<dbReference type="OMA" id="GAGKQYK"/>
<dbReference type="InterPro" id="IPR050108">
    <property type="entry name" value="CDK"/>
</dbReference>
<feature type="region of interest" description="Disordered" evidence="11">
    <location>
        <begin position="54"/>
        <end position="106"/>
    </location>
</feature>
<keyword evidence="14" id="KW-1185">Reference proteome</keyword>
<keyword evidence="6 13" id="KW-0418">Kinase</keyword>
<comment type="catalytic activity">
    <reaction evidence="9">
        <text>L-seryl-[protein] + ATP = O-phospho-L-seryl-[protein] + ADP + H(+)</text>
        <dbReference type="Rhea" id="RHEA:17989"/>
        <dbReference type="Rhea" id="RHEA-COMP:9863"/>
        <dbReference type="Rhea" id="RHEA-COMP:11604"/>
        <dbReference type="ChEBI" id="CHEBI:15378"/>
        <dbReference type="ChEBI" id="CHEBI:29999"/>
        <dbReference type="ChEBI" id="CHEBI:30616"/>
        <dbReference type="ChEBI" id="CHEBI:83421"/>
        <dbReference type="ChEBI" id="CHEBI:456216"/>
        <dbReference type="EC" id="2.7.11.22"/>
    </reaction>
</comment>
<evidence type="ECO:0000256" key="6">
    <source>
        <dbReference type="ARBA" id="ARBA00022777"/>
    </source>
</evidence>
<dbReference type="AlphaFoldDB" id="A0A0D2X1F9"/>
<dbReference type="EMBL" id="KE346361">
    <property type="protein sequence ID" value="KJE90739.1"/>
    <property type="molecule type" value="Genomic_DNA"/>
</dbReference>
<evidence type="ECO:0000256" key="11">
    <source>
        <dbReference type="SAM" id="MobiDB-lite"/>
    </source>
</evidence>
<dbReference type="InterPro" id="IPR008271">
    <property type="entry name" value="Ser/Thr_kinase_AS"/>
</dbReference>
<dbReference type="SMART" id="SM00220">
    <property type="entry name" value="S_TKc"/>
    <property type="match status" value="1"/>
</dbReference>
<dbReference type="EC" id="2.7.11.22" evidence="2"/>
<dbReference type="RefSeq" id="XP_004364865.1">
    <property type="nucleotide sequence ID" value="XM_004364808.2"/>
</dbReference>
<evidence type="ECO:0000256" key="8">
    <source>
        <dbReference type="ARBA" id="ARBA00047811"/>
    </source>
</evidence>
<feature type="region of interest" description="Disordered" evidence="11">
    <location>
        <begin position="1"/>
        <end position="27"/>
    </location>
</feature>
<feature type="domain" description="Protein kinase" evidence="12">
    <location>
        <begin position="276"/>
        <end position="556"/>
    </location>
</feature>
<evidence type="ECO:0000256" key="10">
    <source>
        <dbReference type="PROSITE-ProRule" id="PRU10141"/>
    </source>
</evidence>
<evidence type="ECO:0000256" key="4">
    <source>
        <dbReference type="ARBA" id="ARBA00022679"/>
    </source>
</evidence>
<dbReference type="InParanoid" id="A0A0D2X1F9"/>
<dbReference type="GO" id="GO:0005524">
    <property type="term" value="F:ATP binding"/>
    <property type="evidence" value="ECO:0007669"/>
    <property type="project" value="UniProtKB-UniRule"/>
</dbReference>